<name>A0ABN0R0N2_MYCUL</name>
<dbReference type="Proteomes" id="UP000020681">
    <property type="component" value="Unassembled WGS sequence"/>
</dbReference>
<sequence length="85" mass="8933">MDDACDLLDASGASSALNNAITNTGAQVKREIRYADYYATIADGDGLPTRPVTCRSALNTLPCGGHIGLRPGRRAMVGVLLLRVT</sequence>
<evidence type="ECO:0000313" key="2">
    <source>
        <dbReference type="Proteomes" id="UP000020681"/>
    </source>
</evidence>
<accession>A0ABN0R0N2</accession>
<keyword evidence="2" id="KW-1185">Reference proteome</keyword>
<organism evidence="1 2">
    <name type="scientific">Mycobacterium ulcerans str. Harvey</name>
    <dbReference type="NCBI Taxonomy" id="1299332"/>
    <lineage>
        <taxon>Bacteria</taxon>
        <taxon>Bacillati</taxon>
        <taxon>Actinomycetota</taxon>
        <taxon>Actinomycetes</taxon>
        <taxon>Mycobacteriales</taxon>
        <taxon>Mycobacteriaceae</taxon>
        <taxon>Mycobacterium</taxon>
        <taxon>Mycobacterium ulcerans group</taxon>
    </lineage>
</organism>
<comment type="caution">
    <text evidence="1">The sequence shown here is derived from an EMBL/GenBank/DDBJ whole genome shotgun (WGS) entry which is preliminary data.</text>
</comment>
<protein>
    <submittedName>
        <fullName evidence="1">Protoporphyrinogen oxidase domain protein</fullName>
    </submittedName>
</protein>
<reference evidence="1 2" key="1">
    <citation type="submission" date="2014-01" db="EMBL/GenBank/DDBJ databases">
        <authorList>
            <person name="Dobos K."/>
            <person name="Lenaerts A."/>
            <person name="Ordway D."/>
            <person name="DeGroote M.A."/>
            <person name="Parker T."/>
            <person name="Sizemore C."/>
            <person name="Tallon L.J."/>
            <person name="Sadzewicz L.K."/>
            <person name="Sengamalay N."/>
            <person name="Fraser C.M."/>
            <person name="Hine E."/>
            <person name="Shefchek K.A."/>
            <person name="Das S.P."/>
            <person name="Tettelin H."/>
        </authorList>
    </citation>
    <scope>NUCLEOTIDE SEQUENCE [LARGE SCALE GENOMIC DNA]</scope>
    <source>
        <strain evidence="1 2">Harvey</strain>
    </source>
</reference>
<proteinExistence type="predicted"/>
<evidence type="ECO:0000313" key="1">
    <source>
        <dbReference type="EMBL" id="EUA90651.1"/>
    </source>
</evidence>
<dbReference type="EMBL" id="JAOL01000100">
    <property type="protein sequence ID" value="EUA90651.1"/>
    <property type="molecule type" value="Genomic_DNA"/>
</dbReference>
<gene>
    <name evidence="1" type="ORF">I551_2904</name>
</gene>